<proteinExistence type="predicted"/>
<evidence type="ECO:0000313" key="2">
    <source>
        <dbReference type="Proteomes" id="UP000077051"/>
    </source>
</evidence>
<protein>
    <submittedName>
        <fullName evidence="1">Uncharacterized protein</fullName>
    </submittedName>
</protein>
<keyword evidence="2" id="KW-1185">Reference proteome</keyword>
<organism evidence="1 2">
    <name type="scientific">Mucor lusitanicus CBS 277.49</name>
    <dbReference type="NCBI Taxonomy" id="747725"/>
    <lineage>
        <taxon>Eukaryota</taxon>
        <taxon>Fungi</taxon>
        <taxon>Fungi incertae sedis</taxon>
        <taxon>Mucoromycota</taxon>
        <taxon>Mucoromycotina</taxon>
        <taxon>Mucoromycetes</taxon>
        <taxon>Mucorales</taxon>
        <taxon>Mucorineae</taxon>
        <taxon>Mucoraceae</taxon>
        <taxon>Mucor</taxon>
    </lineage>
</organism>
<gene>
    <name evidence="1" type="ORF">MUCCIDRAFT_107053</name>
</gene>
<comment type="caution">
    <text evidence="1">The sequence shown here is derived from an EMBL/GenBank/DDBJ whole genome shotgun (WGS) entry which is preliminary data.</text>
</comment>
<dbReference type="Proteomes" id="UP000077051">
    <property type="component" value="Unassembled WGS sequence"/>
</dbReference>
<reference evidence="1 2" key="1">
    <citation type="submission" date="2015-06" db="EMBL/GenBank/DDBJ databases">
        <title>Expansion of signal transduction pathways in fungi by whole-genome duplication.</title>
        <authorList>
            <consortium name="DOE Joint Genome Institute"/>
            <person name="Corrochano L.M."/>
            <person name="Kuo A."/>
            <person name="Marcet-Houben M."/>
            <person name="Polaino S."/>
            <person name="Salamov A."/>
            <person name="Villalobos J.M."/>
            <person name="Alvarez M.I."/>
            <person name="Avalos J."/>
            <person name="Benito E.P."/>
            <person name="Benoit I."/>
            <person name="Burger G."/>
            <person name="Camino L.P."/>
            <person name="Canovas D."/>
            <person name="Cerda-Olmedo E."/>
            <person name="Cheng J.-F."/>
            <person name="Dominguez A."/>
            <person name="Elias M."/>
            <person name="Eslava A.P."/>
            <person name="Glaser F."/>
            <person name="Grimwood J."/>
            <person name="Gutierrez G."/>
            <person name="Heitman J."/>
            <person name="Henrissat B."/>
            <person name="Iturriaga E.A."/>
            <person name="Lang B.F."/>
            <person name="Lavin J.L."/>
            <person name="Lee S."/>
            <person name="Li W."/>
            <person name="Lindquist E."/>
            <person name="Lopez-Garcia S."/>
            <person name="Luque E.M."/>
            <person name="Marcos A.T."/>
            <person name="Martin J."/>
            <person name="Mccluskey K."/>
            <person name="Medina H.R."/>
            <person name="Miralles-Duran A."/>
            <person name="Miyazaki A."/>
            <person name="Munoz-Torres E."/>
            <person name="Oguiza J.A."/>
            <person name="Ohm R."/>
            <person name="Olmedo M."/>
            <person name="Orejas M."/>
            <person name="Ortiz-Castellanos L."/>
            <person name="Pisabarro A.G."/>
            <person name="Rodriguez-Romero J."/>
            <person name="Ruiz-Herrera J."/>
            <person name="Ruiz-Vazquez R."/>
            <person name="Sanz C."/>
            <person name="Schackwitz W."/>
            <person name="Schmutz J."/>
            <person name="Shahriari M."/>
            <person name="Shelest E."/>
            <person name="Silva-Franco F."/>
            <person name="Soanes D."/>
            <person name="Syed K."/>
            <person name="Tagua V.G."/>
            <person name="Talbot N.J."/>
            <person name="Thon M."/>
            <person name="De Vries R.P."/>
            <person name="Wiebenga A."/>
            <person name="Yadav J.S."/>
            <person name="Braun E.L."/>
            <person name="Baker S."/>
            <person name="Garre V."/>
            <person name="Horwitz B."/>
            <person name="Torres-Martinez S."/>
            <person name="Idnurm A."/>
            <person name="Herrera-Estrella A."/>
            <person name="Gabaldon T."/>
            <person name="Grigoriev I.V."/>
        </authorList>
    </citation>
    <scope>NUCLEOTIDE SEQUENCE [LARGE SCALE GENOMIC DNA]</scope>
    <source>
        <strain evidence="1 2">CBS 277.49</strain>
    </source>
</reference>
<name>A0A168NMH3_MUCCL</name>
<dbReference type="AlphaFoldDB" id="A0A168NMH3"/>
<sequence length="436" mass="48943">MENGLIDRGVWSLPVCADTLFNVGQYFKDESNSKCQKYEKCSVAIISDQALKDNVESAVQRLAQQFVGSIIDFDFFKIYITSLDAFVHLGNKYNDCANAAINKECNVFAKIREKANYKHSSYEVSIYVGSVELLAIDGVVVFEGKPASCFLGSSVKPLLAVMSPSKNTISEDIYVKKQADRVIQSEKLLRQYYKVHAGEKWSFHLESLAGLGFLPLKPLRVSEHPLYNSGDSALACQSIIFKAYALRSVQNLELQKALELLKKSRPMKKFKMNGVESVASFGELKKKLKGGGKWEKVVEALALIEVGPEDMFEDDRATTVKNKKLLLSFADFGFFSSVSQKNDKTIKANWPLITVFRDSRMVVGLREQYLMVKVIEIQSHSSGVCEKVVEEVVFWRANCEQMKDGRVTVKGNGEKGMRNSRTYRAAKFSGNQESIE</sequence>
<accession>A0A168NMH3</accession>
<dbReference type="VEuPathDB" id="FungiDB:MUCCIDRAFT_107053"/>
<evidence type="ECO:0000313" key="1">
    <source>
        <dbReference type="EMBL" id="OAD06476.1"/>
    </source>
</evidence>
<dbReference type="EMBL" id="AMYB01000002">
    <property type="protein sequence ID" value="OAD06476.1"/>
    <property type="molecule type" value="Genomic_DNA"/>
</dbReference>
<dbReference type="OrthoDB" id="2238225at2759"/>